<dbReference type="Proteomes" id="UP000615446">
    <property type="component" value="Unassembled WGS sequence"/>
</dbReference>
<evidence type="ECO:0000313" key="1">
    <source>
        <dbReference type="EMBL" id="GES95901.1"/>
    </source>
</evidence>
<dbReference type="EMBL" id="BLAL01000246">
    <property type="protein sequence ID" value="GES95901.1"/>
    <property type="molecule type" value="Genomic_DNA"/>
</dbReference>
<name>A0A8H3QXS1_9GLOM</name>
<dbReference type="AlphaFoldDB" id="A0A8H3QXS1"/>
<evidence type="ECO:0000313" key="2">
    <source>
        <dbReference type="Proteomes" id="UP000615446"/>
    </source>
</evidence>
<reference evidence="1" key="1">
    <citation type="submission" date="2019-10" db="EMBL/GenBank/DDBJ databases">
        <title>Conservation and host-specific expression of non-tandemly repeated heterogenous ribosome RNA gene in arbuscular mycorrhizal fungi.</title>
        <authorList>
            <person name="Maeda T."/>
            <person name="Kobayashi Y."/>
            <person name="Nakagawa T."/>
            <person name="Ezawa T."/>
            <person name="Yamaguchi K."/>
            <person name="Bino T."/>
            <person name="Nishimoto Y."/>
            <person name="Shigenobu S."/>
            <person name="Kawaguchi M."/>
        </authorList>
    </citation>
    <scope>NUCLEOTIDE SEQUENCE</scope>
    <source>
        <strain evidence="1">HR1</strain>
    </source>
</reference>
<proteinExistence type="predicted"/>
<protein>
    <submittedName>
        <fullName evidence="1">Uncharacterized protein</fullName>
    </submittedName>
</protein>
<comment type="caution">
    <text evidence="1">The sequence shown here is derived from an EMBL/GenBank/DDBJ whole genome shotgun (WGS) entry which is preliminary data.</text>
</comment>
<accession>A0A8H3QXS1</accession>
<organism evidence="1 2">
    <name type="scientific">Rhizophagus clarus</name>
    <dbReference type="NCBI Taxonomy" id="94130"/>
    <lineage>
        <taxon>Eukaryota</taxon>
        <taxon>Fungi</taxon>
        <taxon>Fungi incertae sedis</taxon>
        <taxon>Mucoromycota</taxon>
        <taxon>Glomeromycotina</taxon>
        <taxon>Glomeromycetes</taxon>
        <taxon>Glomerales</taxon>
        <taxon>Glomeraceae</taxon>
        <taxon>Rhizophagus</taxon>
    </lineage>
</organism>
<sequence>MRITELYRRGFYLIVILCINFTPKPKFNCETFSSSLSFPFFLSPVLSPFPFLFLSRFSNLLDTDFDSRVWTLGNQRCFLSELECGFGGKFGNGSGRLRFRKNTAMFFNSFLMLRFFIFKYV</sequence>
<gene>
    <name evidence="1" type="ORF">RCL2_002256200</name>
</gene>